<dbReference type="GO" id="GO:0030198">
    <property type="term" value="P:extracellular matrix organization"/>
    <property type="evidence" value="ECO:0007669"/>
    <property type="project" value="TreeGrafter"/>
</dbReference>
<dbReference type="InterPro" id="IPR008160">
    <property type="entry name" value="Collagen"/>
</dbReference>
<organism evidence="3 4">
    <name type="scientific">Priestia megaterium (strain ATCC 12872 / QMB1551)</name>
    <name type="common">Bacillus megaterium</name>
    <dbReference type="NCBI Taxonomy" id="545693"/>
    <lineage>
        <taxon>Bacteria</taxon>
        <taxon>Bacillati</taxon>
        <taxon>Bacillota</taxon>
        <taxon>Bacilli</taxon>
        <taxon>Bacillales</taxon>
        <taxon>Bacillaceae</taxon>
        <taxon>Priestia</taxon>
    </lineage>
</organism>
<dbReference type="InterPro" id="IPR008983">
    <property type="entry name" value="Tumour_necrosis_fac-like_dom"/>
</dbReference>
<dbReference type="AlphaFoldDB" id="D5E3P5"/>
<dbReference type="GO" id="GO:0031012">
    <property type="term" value="C:extracellular matrix"/>
    <property type="evidence" value="ECO:0007669"/>
    <property type="project" value="TreeGrafter"/>
</dbReference>
<reference evidence="3 4" key="1">
    <citation type="journal article" date="2011" name="J. Bacteriol.">
        <title>Genome sequences of the biotechnologically important Bacillus megaterium strains QM B1551 and DSM319.</title>
        <authorList>
            <person name="Eppinger M."/>
            <person name="Bunk B."/>
            <person name="Johns M.A."/>
            <person name="Edirisinghe J.N."/>
            <person name="Kutumbaka K.K."/>
            <person name="Koenig S.S."/>
            <person name="Huot Creasy H."/>
            <person name="Rosovitz M.J."/>
            <person name="Riley D.R."/>
            <person name="Daugherty S."/>
            <person name="Martin M."/>
            <person name="Elbourne L.D."/>
            <person name="Paulsen I."/>
            <person name="Biedendieck R."/>
            <person name="Braun C."/>
            <person name="Grayburn S."/>
            <person name="Dhingra S."/>
            <person name="Lukyanchuk V."/>
            <person name="Ball B."/>
            <person name="Ul-Qamar R."/>
            <person name="Seibel J."/>
            <person name="Bremer E."/>
            <person name="Jahn D."/>
            <person name="Ravel J."/>
            <person name="Vary P.S."/>
        </authorList>
    </citation>
    <scope>NUCLEOTIDE SEQUENCE [LARGE SCALE GENOMIC DNA]</scope>
    <source>
        <strain evidence="4">ATCC 12872 / QMB1551</strain>
        <plasmid evidence="3">pBM500</plasmid>
    </source>
</reference>
<protein>
    <submittedName>
        <fullName evidence="3">Collagen triple helix repeat domain protein</fullName>
    </submittedName>
</protein>
<feature type="domain" description="BclA C-terminal" evidence="2">
    <location>
        <begin position="308"/>
        <end position="438"/>
    </location>
</feature>
<feature type="transmembrane region" description="Helical" evidence="1">
    <location>
        <begin position="413"/>
        <end position="435"/>
    </location>
</feature>
<keyword evidence="4" id="KW-1185">Reference proteome</keyword>
<keyword evidence="3" id="KW-0176">Collagen</keyword>
<dbReference type="KEGG" id="bmq:BMQ_pBM50081"/>
<dbReference type="GO" id="GO:0030020">
    <property type="term" value="F:extracellular matrix structural constituent conferring tensile strength"/>
    <property type="evidence" value="ECO:0007669"/>
    <property type="project" value="TreeGrafter"/>
</dbReference>
<evidence type="ECO:0000259" key="2">
    <source>
        <dbReference type="Pfam" id="PF18573"/>
    </source>
</evidence>
<dbReference type="RefSeq" id="WP_013060184.1">
    <property type="nucleotide sequence ID" value="NC_014025.1"/>
</dbReference>
<evidence type="ECO:0000313" key="4">
    <source>
        <dbReference type="Proteomes" id="UP000000935"/>
    </source>
</evidence>
<geneLocation type="plasmid" evidence="3 4">
    <name>pBM500</name>
</geneLocation>
<name>D5E3P5_PRIM1</name>
<dbReference type="InterPro" id="IPR050149">
    <property type="entry name" value="Collagen_superfamily"/>
</dbReference>
<dbReference type="Pfam" id="PF01391">
    <property type="entry name" value="Collagen"/>
    <property type="match status" value="2"/>
</dbReference>
<keyword evidence="1" id="KW-0472">Membrane</keyword>
<gene>
    <name evidence="3" type="ordered locus">BMQ_pBM50081</name>
</gene>
<feature type="transmembrane region" description="Helical" evidence="1">
    <location>
        <begin position="120"/>
        <end position="141"/>
    </location>
</feature>
<keyword evidence="1" id="KW-0812">Transmembrane</keyword>
<evidence type="ECO:0000313" key="3">
    <source>
        <dbReference type="EMBL" id="ADE72420.1"/>
    </source>
</evidence>
<keyword evidence="3" id="KW-0614">Plasmid</keyword>
<dbReference type="GO" id="GO:0005615">
    <property type="term" value="C:extracellular space"/>
    <property type="evidence" value="ECO:0007669"/>
    <property type="project" value="TreeGrafter"/>
</dbReference>
<dbReference type="SUPFAM" id="SSF49842">
    <property type="entry name" value="TNF-like"/>
    <property type="match status" value="1"/>
</dbReference>
<dbReference type="Pfam" id="PF18573">
    <property type="entry name" value="BclA_C"/>
    <property type="match status" value="1"/>
</dbReference>
<dbReference type="Proteomes" id="UP000000935">
    <property type="component" value="Plasmid pBM500"/>
</dbReference>
<dbReference type="HOGENOM" id="CLU_625080_0_0_9"/>
<accession>D5E3P5</accession>
<evidence type="ECO:0000256" key="1">
    <source>
        <dbReference type="SAM" id="Phobius"/>
    </source>
</evidence>
<proteinExistence type="predicted"/>
<dbReference type="Gene3D" id="2.60.120.40">
    <property type="match status" value="1"/>
</dbReference>
<keyword evidence="1" id="KW-1133">Transmembrane helix</keyword>
<dbReference type="NCBIfam" id="NF033172">
    <property type="entry name" value="N_to_GlyXaaXaa"/>
    <property type="match status" value="1"/>
</dbReference>
<sequence length="438" mass="43662">MAYKRATKVRYFSSNHDNNYLKKGNCKEKDCIDITGSQIRRLLTILDSLKDIIPLMLRNPNTGNINTLSNLMNRLITLLNELKPNSSAVTYLITTAQSLLSSLTTTLLPPMRLVSLLQKLINRLILLITLLCLNSETYILLLKNLNQLEAILAQYTSIGITGATGPTGATGIRGTPGPPGGPGVTGITGVTGPTGATGVTGDPGITGATGSTGATGITGAAGVTGVTGITGTTGVTGDPGIAGATGITGVTGVTGDPGIAGATGSTGATGITGATGVTGATGITGATGVTGATGITGATGTSLTTNSMFAGNTVGSTILVVLGGTSVPLPSNQNLDSFTVNGTNTTFTVPATGRYYITYQINTTAALLAGSRLILNGTTPIPGSTISPAVAASSYNNDVIVSLTVGDTITLQLFGLLATVVLTGGGSTGAALTIIRLS</sequence>
<dbReference type="InterPro" id="IPR048009">
    <property type="entry name" value="NGRR_dom"/>
</dbReference>
<dbReference type="InterPro" id="IPR041415">
    <property type="entry name" value="BclA_C"/>
</dbReference>
<dbReference type="PANTHER" id="PTHR24023">
    <property type="entry name" value="COLLAGEN ALPHA"/>
    <property type="match status" value="1"/>
</dbReference>
<dbReference type="PANTHER" id="PTHR24023:SF1095">
    <property type="entry name" value="EGF-LIKE DOMAIN-CONTAINING PROTEIN"/>
    <property type="match status" value="1"/>
</dbReference>
<dbReference type="EMBL" id="CP001988">
    <property type="protein sequence ID" value="ADE72420.1"/>
    <property type="molecule type" value="Genomic_DNA"/>
</dbReference>